<evidence type="ECO:0000256" key="4">
    <source>
        <dbReference type="ARBA" id="ARBA00023069"/>
    </source>
</evidence>
<reference evidence="8" key="2">
    <citation type="submission" date="2013-10" db="EMBL/GenBank/DDBJ databases">
        <authorList>
            <person name="Aslett M."/>
        </authorList>
    </citation>
    <scope>NUCLEOTIDE SEQUENCE [LARGE SCALE GENOMIC DNA]</scope>
    <source>
        <strain evidence="8">Weybridge</strain>
    </source>
</reference>
<dbReference type="InterPro" id="IPR053879">
    <property type="entry name" value="HYDIN_VesB_CFA65-like_Ig"/>
</dbReference>
<evidence type="ECO:0000256" key="3">
    <source>
        <dbReference type="ARBA" id="ARBA00022490"/>
    </source>
</evidence>
<feature type="region of interest" description="Disordered" evidence="6">
    <location>
        <begin position="235"/>
        <end position="269"/>
    </location>
</feature>
<dbReference type="InterPro" id="IPR013783">
    <property type="entry name" value="Ig-like_fold"/>
</dbReference>
<dbReference type="EMBL" id="HG721942">
    <property type="protein sequence ID" value="CDJ60859.1"/>
    <property type="molecule type" value="Genomic_DNA"/>
</dbReference>
<dbReference type="GO" id="GO:0005930">
    <property type="term" value="C:axoneme"/>
    <property type="evidence" value="ECO:0007669"/>
    <property type="project" value="TreeGrafter"/>
</dbReference>
<evidence type="ECO:0000256" key="6">
    <source>
        <dbReference type="SAM" id="MobiDB-lite"/>
    </source>
</evidence>
<protein>
    <recommendedName>
        <fullName evidence="7">HYDIN/VesB/CFA65-like Ig-like domain-containing protein</fullName>
    </recommendedName>
</protein>
<dbReference type="AlphaFoldDB" id="U6MEG5"/>
<dbReference type="RefSeq" id="XP_013337509.1">
    <property type="nucleotide sequence ID" value="XM_013482055.1"/>
</dbReference>
<evidence type="ECO:0000313" key="8">
    <source>
        <dbReference type="EMBL" id="CDJ60859.1"/>
    </source>
</evidence>
<dbReference type="Gene3D" id="2.60.40.10">
    <property type="entry name" value="Immunoglobulins"/>
    <property type="match status" value="3"/>
</dbReference>
<accession>U6MEG5</accession>
<dbReference type="VEuPathDB" id="ToxoDB:EMWEY_00008180"/>
<dbReference type="GeneID" id="25334804"/>
<dbReference type="Pfam" id="PF22544">
    <property type="entry name" value="HYDIN_VesB_CFA65-like_Ig"/>
    <property type="match status" value="1"/>
</dbReference>
<keyword evidence="4" id="KW-0969">Cilium</keyword>
<dbReference type="GO" id="GO:0003341">
    <property type="term" value="P:cilium movement"/>
    <property type="evidence" value="ECO:0007669"/>
    <property type="project" value="TreeGrafter"/>
</dbReference>
<dbReference type="InterPro" id="IPR033305">
    <property type="entry name" value="Hydin-like"/>
</dbReference>
<comment type="subcellular location">
    <subcellularLocation>
        <location evidence="1">Cell projection</location>
        <location evidence="1">Cilium</location>
    </subcellularLocation>
    <subcellularLocation>
        <location evidence="2">Cytoplasm</location>
    </subcellularLocation>
</comment>
<evidence type="ECO:0000259" key="7">
    <source>
        <dbReference type="Pfam" id="PF22544"/>
    </source>
</evidence>
<dbReference type="GO" id="GO:1904158">
    <property type="term" value="P:axonemal central apparatus assembly"/>
    <property type="evidence" value="ECO:0007669"/>
    <property type="project" value="TreeGrafter"/>
</dbReference>
<organism evidence="8 9">
    <name type="scientific">Eimeria maxima</name>
    <name type="common">Coccidian parasite</name>
    <dbReference type="NCBI Taxonomy" id="5804"/>
    <lineage>
        <taxon>Eukaryota</taxon>
        <taxon>Sar</taxon>
        <taxon>Alveolata</taxon>
        <taxon>Apicomplexa</taxon>
        <taxon>Conoidasida</taxon>
        <taxon>Coccidia</taxon>
        <taxon>Eucoccidiorida</taxon>
        <taxon>Eimeriorina</taxon>
        <taxon>Eimeriidae</taxon>
        <taxon>Eimeria</taxon>
    </lineage>
</organism>
<dbReference type="PANTHER" id="PTHR23053">
    <property type="entry name" value="DLEC1 DELETED IN LUNG AND ESOPHAGEAL CANCER 1"/>
    <property type="match status" value="1"/>
</dbReference>
<dbReference type="Proteomes" id="UP000030763">
    <property type="component" value="Unassembled WGS sequence"/>
</dbReference>
<dbReference type="OrthoDB" id="431629at2759"/>
<name>U6MEG5_EIMMA</name>
<sequence length="432" mass="47668">MQSNTQKTPEITNKCRCTDSEPKSHLPFFDFGRIAVSRTATIPVVVKNEGIIAATARVQLPPCDSIDFDLPSSMTLKPKEEQIFSLAYRPKTPGELDYKFRIITHANPFENLEINIKGCAFAEELIWSVVDTANQTGLRTGDGELLDGNHFMFDDVPLGKTVVQELMLRNVSTQAISFDLNMESLGQLKDRLTVTPGGGIITPNTSCLVNLSFKSDEPISVIRHPLHFTALFSQCSENSPSSSKTPPKIKGRVKNKQADSKSDGAAPTKIEVPSPEELMLYISVASDVRQCEVNIERIDFEATSLFKSRLFSFTLTNTSAVSVPYEMFFEKANERDDPCFYKVAPCRGRISSGGQQTVQITFSPKTMADFDRVLICSFPNLVNGSSRLSIPVTATAVRPICHLEIPPTDYLERRSQSSVLPLSDNVAVSVNA</sequence>
<evidence type="ECO:0000256" key="1">
    <source>
        <dbReference type="ARBA" id="ARBA00004138"/>
    </source>
</evidence>
<evidence type="ECO:0000256" key="2">
    <source>
        <dbReference type="ARBA" id="ARBA00004496"/>
    </source>
</evidence>
<keyword evidence="9" id="KW-1185">Reference proteome</keyword>
<keyword evidence="5" id="KW-0966">Cell projection</keyword>
<dbReference type="PANTHER" id="PTHR23053:SF0">
    <property type="entry name" value="HYDROCEPHALUS-INDUCING PROTEIN HOMOLOG"/>
    <property type="match status" value="1"/>
</dbReference>
<evidence type="ECO:0000313" key="9">
    <source>
        <dbReference type="Proteomes" id="UP000030763"/>
    </source>
</evidence>
<reference evidence="8" key="1">
    <citation type="submission" date="2013-10" db="EMBL/GenBank/DDBJ databases">
        <title>Genomic analysis of the causative agents of coccidiosis in chickens.</title>
        <authorList>
            <person name="Reid A.J."/>
            <person name="Blake D."/>
            <person name="Billington K."/>
            <person name="Browne H."/>
            <person name="Dunn M."/>
            <person name="Hung S."/>
            <person name="Kawahara F."/>
            <person name="Miranda-Saavedra D."/>
            <person name="Mourier T."/>
            <person name="Nagra H."/>
            <person name="Otto T.D."/>
            <person name="Rawlings N."/>
            <person name="Sanchez A."/>
            <person name="Sanders M."/>
            <person name="Subramaniam C."/>
            <person name="Tay Y."/>
            <person name="Dear P."/>
            <person name="Doerig C."/>
            <person name="Gruber A."/>
            <person name="Parkinson J."/>
            <person name="Shirley M."/>
            <person name="Wan K.L."/>
            <person name="Berriman M."/>
            <person name="Tomley F."/>
            <person name="Pain A."/>
        </authorList>
    </citation>
    <scope>NUCLEOTIDE SEQUENCE [LARGE SCALE GENOMIC DNA]</scope>
    <source>
        <strain evidence="8">Weybridge</strain>
    </source>
</reference>
<proteinExistence type="predicted"/>
<feature type="domain" description="HYDIN/VesB/CFA65-like Ig-like" evidence="7">
    <location>
        <begin position="29"/>
        <end position="119"/>
    </location>
</feature>
<gene>
    <name evidence="8" type="ORF">EMWEY_00008180</name>
</gene>
<evidence type="ECO:0000256" key="5">
    <source>
        <dbReference type="ARBA" id="ARBA00023273"/>
    </source>
</evidence>
<keyword evidence="3" id="KW-0963">Cytoplasm</keyword>